<gene>
    <name evidence="1" type="primary">NCL1_21978</name>
    <name evidence="1" type="ORF">TNCV_2180051</name>
</gene>
<organism evidence="1 2">
    <name type="scientific">Trichonephila clavipes</name>
    <name type="common">Golden silk orbweaver</name>
    <name type="synonym">Nephila clavipes</name>
    <dbReference type="NCBI Taxonomy" id="2585209"/>
    <lineage>
        <taxon>Eukaryota</taxon>
        <taxon>Metazoa</taxon>
        <taxon>Ecdysozoa</taxon>
        <taxon>Arthropoda</taxon>
        <taxon>Chelicerata</taxon>
        <taxon>Arachnida</taxon>
        <taxon>Araneae</taxon>
        <taxon>Araneomorphae</taxon>
        <taxon>Entelegynae</taxon>
        <taxon>Araneoidea</taxon>
        <taxon>Nephilidae</taxon>
        <taxon>Trichonephila</taxon>
    </lineage>
</organism>
<dbReference type="AlphaFoldDB" id="A0A8X7B943"/>
<sequence length="104" mass="11626">MYRISYGHRMPSFAKKQNLQSVPNAWRTGPLTAKNLRLIITKFEETGSLNVRSGRGRKPVSKEAIEKVALQVEEGKASNVQASTSVRRVAEALDLNRSTVQKIM</sequence>
<evidence type="ECO:0008006" key="3">
    <source>
        <dbReference type="Google" id="ProtNLM"/>
    </source>
</evidence>
<dbReference type="EMBL" id="BMAU01021361">
    <property type="protein sequence ID" value="GFY22744.1"/>
    <property type="molecule type" value="Genomic_DNA"/>
</dbReference>
<accession>A0A8X7B943</accession>
<evidence type="ECO:0000313" key="2">
    <source>
        <dbReference type="Proteomes" id="UP000887159"/>
    </source>
</evidence>
<protein>
    <recommendedName>
        <fullName evidence="3">DUF4817 domain-containing protein</fullName>
    </recommendedName>
</protein>
<dbReference type="Proteomes" id="UP000887159">
    <property type="component" value="Unassembled WGS sequence"/>
</dbReference>
<comment type="caution">
    <text evidence="1">The sequence shown here is derived from an EMBL/GenBank/DDBJ whole genome shotgun (WGS) entry which is preliminary data.</text>
</comment>
<evidence type="ECO:0000313" key="1">
    <source>
        <dbReference type="EMBL" id="GFY22744.1"/>
    </source>
</evidence>
<proteinExistence type="predicted"/>
<reference evidence="1" key="1">
    <citation type="submission" date="2020-08" db="EMBL/GenBank/DDBJ databases">
        <title>Multicomponent nature underlies the extraordinary mechanical properties of spider dragline silk.</title>
        <authorList>
            <person name="Kono N."/>
            <person name="Nakamura H."/>
            <person name="Mori M."/>
            <person name="Yoshida Y."/>
            <person name="Ohtoshi R."/>
            <person name="Malay A.D."/>
            <person name="Moran D.A.P."/>
            <person name="Tomita M."/>
            <person name="Numata K."/>
            <person name="Arakawa K."/>
        </authorList>
    </citation>
    <scope>NUCLEOTIDE SEQUENCE</scope>
</reference>
<keyword evidence="2" id="KW-1185">Reference proteome</keyword>
<name>A0A8X7B943_TRICX</name>